<evidence type="ECO:0000256" key="3">
    <source>
        <dbReference type="ARBA" id="ARBA00023015"/>
    </source>
</evidence>
<keyword evidence="4" id="KW-0238">DNA-binding</keyword>
<dbReference type="CDD" id="cd00038">
    <property type="entry name" value="CAP_ED"/>
    <property type="match status" value="1"/>
</dbReference>
<dbReference type="SUPFAM" id="SSF51206">
    <property type="entry name" value="cAMP-binding domain-like"/>
    <property type="match status" value="1"/>
</dbReference>
<dbReference type="GO" id="GO:0032993">
    <property type="term" value="C:protein-DNA complex"/>
    <property type="evidence" value="ECO:0007669"/>
    <property type="project" value="TreeGrafter"/>
</dbReference>
<dbReference type="STRING" id="1850246.LPB138_08290"/>
<evidence type="ECO:0000259" key="7">
    <source>
        <dbReference type="PROSITE" id="PS50042"/>
    </source>
</evidence>
<dbReference type="CDD" id="cd17574">
    <property type="entry name" value="REC_OmpR"/>
    <property type="match status" value="1"/>
</dbReference>
<evidence type="ECO:0000256" key="6">
    <source>
        <dbReference type="PROSITE-ProRule" id="PRU00169"/>
    </source>
</evidence>
<dbReference type="InterPro" id="IPR014710">
    <property type="entry name" value="RmlC-like_jellyroll"/>
</dbReference>
<dbReference type="OrthoDB" id="9127033at2"/>
<evidence type="ECO:0000313" key="10">
    <source>
        <dbReference type="EMBL" id="AOW20673.1"/>
    </source>
</evidence>
<keyword evidence="2" id="KW-0902">Two-component regulatory system</keyword>
<dbReference type="Pfam" id="PF00072">
    <property type="entry name" value="Response_reg"/>
    <property type="match status" value="1"/>
</dbReference>
<feature type="domain" description="HTH crp-type" evidence="9">
    <location>
        <begin position="276"/>
        <end position="345"/>
    </location>
</feature>
<name>A0A1D8P7Y3_9FLAO</name>
<evidence type="ECO:0000259" key="8">
    <source>
        <dbReference type="PROSITE" id="PS50110"/>
    </source>
</evidence>
<sequence>MKKVLLIEDDSVIRENTAELLELSNYEVLTSENGLQGLQSAKENLPDIIVCDIMMPKLDGYGVLEGLSKNDETKYIPFIFLSAKTERKDVRKGMDLGADDYITKPFTEDELISAIESRLAKSSILSEIRNNKKAKVDEISTDELRSLNDLKNYFDDNGKTFTFKKGESIYIENDNSNFVYLINSGVVKSHKIDEDGKELITSLYKEDDLFGYTSFTQNIPYQESATAINETVLIGITKNELKKILNDNHKVTLDLIQLLTDNLTDIKEQLLEMAYGSVNKKTAQTILKFADKINSKSNHAIKISRNDLASVAGIATETLIRTLSSFKKDGLIEIEGRNIKILDINKLEKMY</sequence>
<dbReference type="InterPro" id="IPR012318">
    <property type="entry name" value="HTH_CRP"/>
</dbReference>
<dbReference type="GO" id="GO:0005829">
    <property type="term" value="C:cytosol"/>
    <property type="evidence" value="ECO:0007669"/>
    <property type="project" value="TreeGrafter"/>
</dbReference>
<feature type="domain" description="Cyclic nucleotide-binding" evidence="7">
    <location>
        <begin position="163"/>
        <end position="245"/>
    </location>
</feature>
<dbReference type="SMART" id="SM00448">
    <property type="entry name" value="REC"/>
    <property type="match status" value="1"/>
</dbReference>
<dbReference type="KEGG" id="lul:LPB138_08290"/>
<feature type="modified residue" description="4-aspartylphosphate" evidence="6">
    <location>
        <position position="52"/>
    </location>
</feature>
<dbReference type="GO" id="GO:0000976">
    <property type="term" value="F:transcription cis-regulatory region binding"/>
    <property type="evidence" value="ECO:0007669"/>
    <property type="project" value="TreeGrafter"/>
</dbReference>
<dbReference type="RefSeq" id="WP_070236845.1">
    <property type="nucleotide sequence ID" value="NZ_CP017478.1"/>
</dbReference>
<accession>A0A1D8P7Y3</accession>
<evidence type="ECO:0000256" key="4">
    <source>
        <dbReference type="ARBA" id="ARBA00023125"/>
    </source>
</evidence>
<dbReference type="Pfam" id="PF00027">
    <property type="entry name" value="cNMP_binding"/>
    <property type="match status" value="1"/>
</dbReference>
<dbReference type="EMBL" id="CP017478">
    <property type="protein sequence ID" value="AOW20673.1"/>
    <property type="molecule type" value="Genomic_DNA"/>
</dbReference>
<evidence type="ECO:0000256" key="1">
    <source>
        <dbReference type="ARBA" id="ARBA00022553"/>
    </source>
</evidence>
<gene>
    <name evidence="10" type="ORF">LPB138_08290</name>
</gene>
<organism evidence="10 11">
    <name type="scientific">Urechidicola croceus</name>
    <dbReference type="NCBI Taxonomy" id="1850246"/>
    <lineage>
        <taxon>Bacteria</taxon>
        <taxon>Pseudomonadati</taxon>
        <taxon>Bacteroidota</taxon>
        <taxon>Flavobacteriia</taxon>
        <taxon>Flavobacteriales</taxon>
        <taxon>Flavobacteriaceae</taxon>
        <taxon>Urechidicola</taxon>
    </lineage>
</organism>
<dbReference type="Proteomes" id="UP000176050">
    <property type="component" value="Chromosome"/>
</dbReference>
<dbReference type="Pfam" id="PF13545">
    <property type="entry name" value="HTH_Crp_2"/>
    <property type="match status" value="1"/>
</dbReference>
<dbReference type="PROSITE" id="PS51063">
    <property type="entry name" value="HTH_CRP_2"/>
    <property type="match status" value="1"/>
</dbReference>
<dbReference type="PROSITE" id="PS50042">
    <property type="entry name" value="CNMP_BINDING_3"/>
    <property type="match status" value="1"/>
</dbReference>
<evidence type="ECO:0000256" key="2">
    <source>
        <dbReference type="ARBA" id="ARBA00023012"/>
    </source>
</evidence>
<dbReference type="SMART" id="SM00419">
    <property type="entry name" value="HTH_CRP"/>
    <property type="match status" value="1"/>
</dbReference>
<protein>
    <submittedName>
        <fullName evidence="10">Transcriptional regulator</fullName>
    </submittedName>
</protein>
<dbReference type="AlphaFoldDB" id="A0A1D8P7Y3"/>
<feature type="domain" description="Response regulatory" evidence="8">
    <location>
        <begin position="3"/>
        <end position="119"/>
    </location>
</feature>
<dbReference type="GO" id="GO:0006355">
    <property type="term" value="P:regulation of DNA-templated transcription"/>
    <property type="evidence" value="ECO:0007669"/>
    <property type="project" value="InterPro"/>
</dbReference>
<evidence type="ECO:0000313" key="11">
    <source>
        <dbReference type="Proteomes" id="UP000176050"/>
    </source>
</evidence>
<dbReference type="InterPro" id="IPR036388">
    <property type="entry name" value="WH-like_DNA-bd_sf"/>
</dbReference>
<keyword evidence="5" id="KW-0804">Transcription</keyword>
<dbReference type="InterPro" id="IPR039420">
    <property type="entry name" value="WalR-like"/>
</dbReference>
<evidence type="ECO:0000259" key="9">
    <source>
        <dbReference type="PROSITE" id="PS51063"/>
    </source>
</evidence>
<keyword evidence="3" id="KW-0805">Transcription regulation</keyword>
<dbReference type="InterPro" id="IPR011006">
    <property type="entry name" value="CheY-like_superfamily"/>
</dbReference>
<reference evidence="10 11" key="1">
    <citation type="submission" date="2016-10" db="EMBL/GenBank/DDBJ databases">
        <title>Lutibacter sp. LPB0138, isolated from marine gastropod.</title>
        <authorList>
            <person name="Kim E."/>
            <person name="Yi H."/>
        </authorList>
    </citation>
    <scope>NUCLEOTIDE SEQUENCE [LARGE SCALE GENOMIC DNA]</scope>
    <source>
        <strain evidence="10 11">LPB0138</strain>
    </source>
</reference>
<dbReference type="PROSITE" id="PS50110">
    <property type="entry name" value="RESPONSE_REGULATORY"/>
    <property type="match status" value="1"/>
</dbReference>
<proteinExistence type="predicted"/>
<dbReference type="InterPro" id="IPR018490">
    <property type="entry name" value="cNMP-bd_dom_sf"/>
</dbReference>
<dbReference type="Gene3D" id="2.60.120.10">
    <property type="entry name" value="Jelly Rolls"/>
    <property type="match status" value="1"/>
</dbReference>
<dbReference type="PRINTS" id="PR00034">
    <property type="entry name" value="HTHCRP"/>
</dbReference>
<dbReference type="PANTHER" id="PTHR48111:SF1">
    <property type="entry name" value="TWO-COMPONENT RESPONSE REGULATOR ORR33"/>
    <property type="match status" value="1"/>
</dbReference>
<keyword evidence="11" id="KW-1185">Reference proteome</keyword>
<dbReference type="SUPFAM" id="SSF46785">
    <property type="entry name" value="Winged helix' DNA-binding domain"/>
    <property type="match status" value="1"/>
</dbReference>
<dbReference type="SMART" id="SM00100">
    <property type="entry name" value="cNMP"/>
    <property type="match status" value="1"/>
</dbReference>
<dbReference type="GO" id="GO:0000156">
    <property type="term" value="F:phosphorelay response regulator activity"/>
    <property type="evidence" value="ECO:0007669"/>
    <property type="project" value="TreeGrafter"/>
</dbReference>
<keyword evidence="1 6" id="KW-0597">Phosphoprotein</keyword>
<dbReference type="Gene3D" id="3.40.50.2300">
    <property type="match status" value="1"/>
</dbReference>
<dbReference type="Gene3D" id="1.10.10.10">
    <property type="entry name" value="Winged helix-like DNA-binding domain superfamily/Winged helix DNA-binding domain"/>
    <property type="match status" value="1"/>
</dbReference>
<dbReference type="InterPro" id="IPR000595">
    <property type="entry name" value="cNMP-bd_dom"/>
</dbReference>
<dbReference type="InterPro" id="IPR036390">
    <property type="entry name" value="WH_DNA-bd_sf"/>
</dbReference>
<dbReference type="PANTHER" id="PTHR48111">
    <property type="entry name" value="REGULATOR OF RPOS"/>
    <property type="match status" value="1"/>
</dbReference>
<evidence type="ECO:0000256" key="5">
    <source>
        <dbReference type="ARBA" id="ARBA00023163"/>
    </source>
</evidence>
<dbReference type="SUPFAM" id="SSF52172">
    <property type="entry name" value="CheY-like"/>
    <property type="match status" value="1"/>
</dbReference>
<dbReference type="InterPro" id="IPR001789">
    <property type="entry name" value="Sig_transdc_resp-reg_receiver"/>
</dbReference>